<keyword evidence="4" id="KW-0732">Signal</keyword>
<dbReference type="InterPro" id="IPR002963">
    <property type="entry name" value="Expansin"/>
</dbReference>
<evidence type="ECO:0000256" key="2">
    <source>
        <dbReference type="ARBA" id="ARBA00022512"/>
    </source>
</evidence>
<comment type="function">
    <text evidence="6">Causes loosening and extension of plant cell walls by disrupting non-covalent bonding between cellulose microfibrils and matrix glucans. No enzymatic activity has been found.</text>
</comment>
<gene>
    <name evidence="9" type="ORF">AMTR_s00072p00134750</name>
</gene>
<dbReference type="GO" id="GO:0009664">
    <property type="term" value="P:plant-type cell wall organization"/>
    <property type="evidence" value="ECO:0007669"/>
    <property type="project" value="InterPro"/>
</dbReference>
<evidence type="ECO:0000313" key="9">
    <source>
        <dbReference type="EMBL" id="ERM98444.1"/>
    </source>
</evidence>
<evidence type="ECO:0000256" key="1">
    <source>
        <dbReference type="ARBA" id="ARBA00005392"/>
    </source>
</evidence>
<dbReference type="eggNOG" id="ENOG502QPUJ">
    <property type="taxonomic scope" value="Eukaryota"/>
</dbReference>
<dbReference type="PROSITE" id="PS50842">
    <property type="entry name" value="EXPANSIN_EG45"/>
    <property type="match status" value="1"/>
</dbReference>
<keyword evidence="5" id="KW-0472">Membrane</keyword>
<dbReference type="InterPro" id="IPR036749">
    <property type="entry name" value="Expansin_CBD_sf"/>
</dbReference>
<dbReference type="Proteomes" id="UP000017836">
    <property type="component" value="Unassembled WGS sequence"/>
</dbReference>
<dbReference type="InterPro" id="IPR009009">
    <property type="entry name" value="RlpA-like_DPBB"/>
</dbReference>
<dbReference type="InterPro" id="IPR007112">
    <property type="entry name" value="Expansin/allergen_DPBB_dom"/>
</dbReference>
<evidence type="ECO:0000313" key="10">
    <source>
        <dbReference type="Proteomes" id="UP000017836"/>
    </source>
</evidence>
<sequence>MNNVALSTALFNNGLTCGACYEIQCDSQQDPKWCHPGSIIVTATNFCPPNPALPSDKGGWCNPPREHFDLSMPAFLRIGEYIAGIIPVSYRRVPCTKQGGIRFEISGFKYWTHVLVYNVGGAGDVREVAIKGSRASNWEPMQRNWGQIWQTGNDYSGQSLSFRVTTSDGRTVNSIDAVPVNWQYGQTFEGKQFS</sequence>
<organism evidence="9 10">
    <name type="scientific">Amborella trichopoda</name>
    <dbReference type="NCBI Taxonomy" id="13333"/>
    <lineage>
        <taxon>Eukaryota</taxon>
        <taxon>Viridiplantae</taxon>
        <taxon>Streptophyta</taxon>
        <taxon>Embryophyta</taxon>
        <taxon>Tracheophyta</taxon>
        <taxon>Spermatophyta</taxon>
        <taxon>Magnoliopsida</taxon>
        <taxon>Amborellales</taxon>
        <taxon>Amborellaceae</taxon>
        <taxon>Amborella</taxon>
    </lineage>
</organism>
<evidence type="ECO:0000256" key="4">
    <source>
        <dbReference type="ARBA" id="ARBA00022729"/>
    </source>
</evidence>
<dbReference type="SUPFAM" id="SSF50685">
    <property type="entry name" value="Barwin-like endoglucanases"/>
    <property type="match status" value="1"/>
</dbReference>
<dbReference type="SUPFAM" id="SSF49590">
    <property type="entry name" value="PHL pollen allergen"/>
    <property type="match status" value="1"/>
</dbReference>
<dbReference type="Gene3D" id="2.40.40.10">
    <property type="entry name" value="RlpA-like domain"/>
    <property type="match status" value="1"/>
</dbReference>
<dbReference type="Gramene" id="ERM98444">
    <property type="protein sequence ID" value="ERM98444"/>
    <property type="gene ID" value="AMTR_s00072p00134750"/>
</dbReference>
<protein>
    <recommendedName>
        <fullName evidence="6">Expansin</fullName>
    </recommendedName>
</protein>
<keyword evidence="6" id="KW-0961">Cell wall biogenesis/degradation</keyword>
<evidence type="ECO:0000259" key="7">
    <source>
        <dbReference type="PROSITE" id="PS50842"/>
    </source>
</evidence>
<evidence type="ECO:0000256" key="3">
    <source>
        <dbReference type="ARBA" id="ARBA00022525"/>
    </source>
</evidence>
<comment type="similarity">
    <text evidence="1 6">Belongs to the expansin family. Expansin A subfamily.</text>
</comment>
<feature type="domain" description="Expansin-like EG45" evidence="7">
    <location>
        <begin position="1"/>
        <end position="100"/>
    </location>
</feature>
<dbReference type="InterPro" id="IPR007117">
    <property type="entry name" value="Expansin_CBD"/>
</dbReference>
<keyword evidence="3 6" id="KW-0964">Secreted</keyword>
<proteinExistence type="inferred from homology"/>
<evidence type="ECO:0000256" key="5">
    <source>
        <dbReference type="ARBA" id="ARBA00023136"/>
    </source>
</evidence>
<dbReference type="SMART" id="SM00837">
    <property type="entry name" value="DPBB_1"/>
    <property type="match status" value="1"/>
</dbReference>
<dbReference type="InterPro" id="IPR036908">
    <property type="entry name" value="RlpA-like_sf"/>
</dbReference>
<accession>W1NUV6</accession>
<dbReference type="EMBL" id="KI395332">
    <property type="protein sequence ID" value="ERM98444.1"/>
    <property type="molecule type" value="Genomic_DNA"/>
</dbReference>
<comment type="subcellular location">
    <subcellularLocation>
        <location evidence="6">Secreted</location>
        <location evidence="6">Cell wall</location>
    </subcellularLocation>
    <subcellularLocation>
        <location evidence="6">Membrane</location>
        <topology evidence="6">Peripheral membrane protein</topology>
    </subcellularLocation>
</comment>
<dbReference type="GO" id="GO:0016020">
    <property type="term" value="C:membrane"/>
    <property type="evidence" value="ECO:0007669"/>
    <property type="project" value="UniProtKB-SubCell"/>
</dbReference>
<dbReference type="Pfam" id="PF01357">
    <property type="entry name" value="Expansin_C"/>
    <property type="match status" value="1"/>
</dbReference>
<feature type="domain" description="Expansin-like CBD" evidence="8">
    <location>
        <begin position="110"/>
        <end position="190"/>
    </location>
</feature>
<dbReference type="AlphaFoldDB" id="W1NUV6"/>
<dbReference type="PROSITE" id="PS50843">
    <property type="entry name" value="EXPANSIN_CBD"/>
    <property type="match status" value="1"/>
</dbReference>
<reference evidence="10" key="1">
    <citation type="journal article" date="2013" name="Science">
        <title>The Amborella genome and the evolution of flowering plants.</title>
        <authorList>
            <consortium name="Amborella Genome Project"/>
        </authorList>
    </citation>
    <scope>NUCLEOTIDE SEQUENCE [LARGE SCALE GENOMIC DNA]</scope>
</reference>
<dbReference type="OMA" id="ASNWEPM"/>
<dbReference type="Gene3D" id="2.60.40.760">
    <property type="entry name" value="Expansin, cellulose-binding-like domain"/>
    <property type="match status" value="1"/>
</dbReference>
<dbReference type="PRINTS" id="PR01226">
    <property type="entry name" value="EXPANSIN"/>
</dbReference>
<keyword evidence="2 6" id="KW-0134">Cell wall</keyword>
<dbReference type="PRINTS" id="PR01225">
    <property type="entry name" value="EXPANSNFAMLY"/>
</dbReference>
<dbReference type="PANTHER" id="PTHR31867">
    <property type="entry name" value="EXPANSIN-A15"/>
    <property type="match status" value="1"/>
</dbReference>
<dbReference type="CDD" id="cd22274">
    <property type="entry name" value="DPBB_EXPA_N"/>
    <property type="match status" value="1"/>
</dbReference>
<dbReference type="HOGENOM" id="CLU_027462_0_2_1"/>
<dbReference type="Pfam" id="PF03330">
    <property type="entry name" value="DPBB_1"/>
    <property type="match status" value="1"/>
</dbReference>
<name>W1NUV6_AMBTC</name>
<dbReference type="GO" id="GO:0005576">
    <property type="term" value="C:extracellular region"/>
    <property type="evidence" value="ECO:0007669"/>
    <property type="project" value="InterPro"/>
</dbReference>
<evidence type="ECO:0000256" key="6">
    <source>
        <dbReference type="RuleBase" id="RU365023"/>
    </source>
</evidence>
<evidence type="ECO:0000259" key="8">
    <source>
        <dbReference type="PROSITE" id="PS50843"/>
    </source>
</evidence>
<dbReference type="InterPro" id="IPR007118">
    <property type="entry name" value="Expan_Lol_pI"/>
</dbReference>
<keyword evidence="10" id="KW-1185">Reference proteome</keyword>